<dbReference type="EMBL" id="GGEC01092441">
    <property type="protein sequence ID" value="MBX72925.1"/>
    <property type="molecule type" value="Transcribed_RNA"/>
</dbReference>
<accession>A0A2P2R128</accession>
<sequence>MRVSSLISNEIYRGLWTDKITFDVSFLSLFSFFVLSSSVVSGFSESWVLGSSFQLLTCQQSFCQN</sequence>
<feature type="transmembrane region" description="Helical" evidence="1">
    <location>
        <begin position="20"/>
        <end position="43"/>
    </location>
</feature>
<organism evidence="2">
    <name type="scientific">Rhizophora mucronata</name>
    <name type="common">Asiatic mangrove</name>
    <dbReference type="NCBI Taxonomy" id="61149"/>
    <lineage>
        <taxon>Eukaryota</taxon>
        <taxon>Viridiplantae</taxon>
        <taxon>Streptophyta</taxon>
        <taxon>Embryophyta</taxon>
        <taxon>Tracheophyta</taxon>
        <taxon>Spermatophyta</taxon>
        <taxon>Magnoliopsida</taxon>
        <taxon>eudicotyledons</taxon>
        <taxon>Gunneridae</taxon>
        <taxon>Pentapetalae</taxon>
        <taxon>rosids</taxon>
        <taxon>fabids</taxon>
        <taxon>Malpighiales</taxon>
        <taxon>Rhizophoraceae</taxon>
        <taxon>Rhizophora</taxon>
    </lineage>
</organism>
<evidence type="ECO:0000313" key="2">
    <source>
        <dbReference type="EMBL" id="MBX72925.1"/>
    </source>
</evidence>
<name>A0A2P2R128_RHIMU</name>
<evidence type="ECO:0000256" key="1">
    <source>
        <dbReference type="SAM" id="Phobius"/>
    </source>
</evidence>
<reference evidence="2" key="1">
    <citation type="submission" date="2018-02" db="EMBL/GenBank/DDBJ databases">
        <title>Rhizophora mucronata_Transcriptome.</title>
        <authorList>
            <person name="Meera S.P."/>
            <person name="Sreeshan A."/>
            <person name="Augustine A."/>
        </authorList>
    </citation>
    <scope>NUCLEOTIDE SEQUENCE</scope>
    <source>
        <tissue evidence="2">Leaf</tissue>
    </source>
</reference>
<keyword evidence="1" id="KW-0812">Transmembrane</keyword>
<proteinExistence type="predicted"/>
<dbReference type="AlphaFoldDB" id="A0A2P2R128"/>
<keyword evidence="1" id="KW-1133">Transmembrane helix</keyword>
<keyword evidence="1" id="KW-0472">Membrane</keyword>
<protein>
    <submittedName>
        <fullName evidence="2">Uncharacterized protein</fullName>
    </submittedName>
</protein>